<evidence type="ECO:0000256" key="1">
    <source>
        <dbReference type="ARBA" id="ARBA00004442"/>
    </source>
</evidence>
<evidence type="ECO:0000313" key="10">
    <source>
        <dbReference type="Proteomes" id="UP001431776"/>
    </source>
</evidence>
<dbReference type="GO" id="GO:0009279">
    <property type="term" value="C:cell outer membrane"/>
    <property type="evidence" value="ECO:0007669"/>
    <property type="project" value="UniProtKB-SubCell"/>
</dbReference>
<sequence>MVTMYQRQLARQGPQQRLEDSELPDSEAPLALLTPVEPVDEPVVRLDIQIDPNTGERFVRLTVEEAIARTLANSPEIRVVSFDPEIARYAVTQATADFDPTAFSRFNYEEQDSPQNSIFEPGRAETRMFESGVRQRSVLGSEWSASYALARVWDDLFGRTFPTRYEPVLIFELRQPLLRDAWEQVNLAGVNVARLNYEAALLGFREKAEEVSAGVIAAYWRLAQARRDLAIQRALLDQTLESLHKVEGRRDIDATDVQIKQAEAYVKSREAMLLEMRKRVTDVQDLLTRLMADPQINLTSDVSIVPAAEPQAPEELPELALVSESALALAVQRNPSIERARFGVEVAQINLAVAKNQKMPRLDLVGSVRSRGLAENSRDAHDQLEGWDYTSYGVGLTLEYPLGNRQRHAEWMRRQMEKRKAISVLHSTADEVAAAVKERMRQVRTSYEEIQVQRAAVEAARVHLETLEESEEVRDRLTPEFLLVKLQAQETYAQAQRAEVAAVVGLKIASAQLAQVTGTVLDLREIDLSLSSIVDTSVEVDRPPTEVKPPSIPEILRQSPSF</sequence>
<keyword evidence="7" id="KW-0998">Cell outer membrane</keyword>
<proteinExistence type="inferred from homology"/>
<accession>A0AAW6U1L7</accession>
<evidence type="ECO:0000256" key="5">
    <source>
        <dbReference type="ARBA" id="ARBA00022692"/>
    </source>
</evidence>
<evidence type="ECO:0000313" key="9">
    <source>
        <dbReference type="EMBL" id="MDI6450477.1"/>
    </source>
</evidence>
<name>A0AAW6U1L7_9BACT</name>
<evidence type="ECO:0000256" key="6">
    <source>
        <dbReference type="ARBA" id="ARBA00023136"/>
    </source>
</evidence>
<keyword evidence="3" id="KW-0813">Transport</keyword>
<dbReference type="InterPro" id="IPR051906">
    <property type="entry name" value="TolC-like"/>
</dbReference>
<dbReference type="InterPro" id="IPR003423">
    <property type="entry name" value="OMP_efflux"/>
</dbReference>
<comment type="similarity">
    <text evidence="2">Belongs to the outer membrane factor (OMF) (TC 1.B.17) family.</text>
</comment>
<dbReference type="EMBL" id="JASCXX010000020">
    <property type="protein sequence ID" value="MDI6450477.1"/>
    <property type="molecule type" value="Genomic_DNA"/>
</dbReference>
<protein>
    <submittedName>
        <fullName evidence="9">TolC family protein</fullName>
    </submittedName>
</protein>
<dbReference type="Proteomes" id="UP001431776">
    <property type="component" value="Unassembled WGS sequence"/>
</dbReference>
<keyword evidence="10" id="KW-1185">Reference proteome</keyword>
<gene>
    <name evidence="9" type="ORF">QJ522_15560</name>
</gene>
<feature type="region of interest" description="Disordered" evidence="8">
    <location>
        <begin position="1"/>
        <end position="25"/>
    </location>
</feature>
<keyword evidence="4" id="KW-1134">Transmembrane beta strand</keyword>
<evidence type="ECO:0000256" key="7">
    <source>
        <dbReference type="ARBA" id="ARBA00023237"/>
    </source>
</evidence>
<comment type="caution">
    <text evidence="9">The sequence shown here is derived from an EMBL/GenBank/DDBJ whole genome shotgun (WGS) entry which is preliminary data.</text>
</comment>
<dbReference type="Pfam" id="PF02321">
    <property type="entry name" value="OEP"/>
    <property type="match status" value="1"/>
</dbReference>
<comment type="subcellular location">
    <subcellularLocation>
        <location evidence="1">Cell outer membrane</location>
    </subcellularLocation>
</comment>
<evidence type="ECO:0000256" key="2">
    <source>
        <dbReference type="ARBA" id="ARBA00007613"/>
    </source>
</evidence>
<dbReference type="PANTHER" id="PTHR30026:SF23">
    <property type="entry name" value="TO APRF-PUTATIVE OUTER MEMBRANE EFFLUX PROTEIN OR SECRETED ALKALINE PHOSPHATASE-RELATED"/>
    <property type="match status" value="1"/>
</dbReference>
<evidence type="ECO:0000256" key="8">
    <source>
        <dbReference type="SAM" id="MobiDB-lite"/>
    </source>
</evidence>
<evidence type="ECO:0000256" key="4">
    <source>
        <dbReference type="ARBA" id="ARBA00022452"/>
    </source>
</evidence>
<dbReference type="PANTHER" id="PTHR30026">
    <property type="entry name" value="OUTER MEMBRANE PROTEIN TOLC"/>
    <property type="match status" value="1"/>
</dbReference>
<evidence type="ECO:0000256" key="3">
    <source>
        <dbReference type="ARBA" id="ARBA00022448"/>
    </source>
</evidence>
<dbReference type="AlphaFoldDB" id="A0AAW6U1L7"/>
<dbReference type="SUPFAM" id="SSF56954">
    <property type="entry name" value="Outer membrane efflux proteins (OEP)"/>
    <property type="match status" value="1"/>
</dbReference>
<dbReference type="Gene3D" id="1.20.1600.10">
    <property type="entry name" value="Outer membrane efflux proteins (OEP)"/>
    <property type="match status" value="1"/>
</dbReference>
<dbReference type="GO" id="GO:0015562">
    <property type="term" value="F:efflux transmembrane transporter activity"/>
    <property type="evidence" value="ECO:0007669"/>
    <property type="project" value="InterPro"/>
</dbReference>
<reference evidence="9" key="1">
    <citation type="submission" date="2023-05" db="EMBL/GenBank/DDBJ databases">
        <title>Anaerotaeda fermentans gen. nov., sp. nov., a novel anaerobic planctomycete of the new family within the order Sedimentisphaerales isolated from Taman Peninsula, Russia.</title>
        <authorList>
            <person name="Khomyakova M.A."/>
            <person name="Merkel A.Y."/>
            <person name="Slobodkin A.I."/>
        </authorList>
    </citation>
    <scope>NUCLEOTIDE SEQUENCE</scope>
    <source>
        <strain evidence="9">M17dextr</strain>
    </source>
</reference>
<dbReference type="GO" id="GO:0015288">
    <property type="term" value="F:porin activity"/>
    <property type="evidence" value="ECO:0007669"/>
    <property type="project" value="TreeGrafter"/>
</dbReference>
<feature type="region of interest" description="Disordered" evidence="8">
    <location>
        <begin position="541"/>
        <end position="562"/>
    </location>
</feature>
<dbReference type="GO" id="GO:1990281">
    <property type="term" value="C:efflux pump complex"/>
    <property type="evidence" value="ECO:0007669"/>
    <property type="project" value="TreeGrafter"/>
</dbReference>
<organism evidence="9 10">
    <name type="scientific">Anaerobaca lacustris</name>
    <dbReference type="NCBI Taxonomy" id="3044600"/>
    <lineage>
        <taxon>Bacteria</taxon>
        <taxon>Pseudomonadati</taxon>
        <taxon>Planctomycetota</taxon>
        <taxon>Phycisphaerae</taxon>
        <taxon>Sedimentisphaerales</taxon>
        <taxon>Anaerobacaceae</taxon>
        <taxon>Anaerobaca</taxon>
    </lineage>
</organism>
<dbReference type="RefSeq" id="WP_349245887.1">
    <property type="nucleotide sequence ID" value="NZ_JASCXX010000020.1"/>
</dbReference>
<keyword evidence="6" id="KW-0472">Membrane</keyword>
<keyword evidence="5" id="KW-0812">Transmembrane</keyword>